<keyword evidence="3" id="KW-1185">Reference proteome</keyword>
<dbReference type="OrthoDB" id="42878at2157"/>
<organism evidence="2 3">
    <name type="scientific">Pyrobaculum calidifontis (strain DSM 21063 / JCM 11548 / VA1)</name>
    <dbReference type="NCBI Taxonomy" id="410359"/>
    <lineage>
        <taxon>Archaea</taxon>
        <taxon>Thermoproteota</taxon>
        <taxon>Thermoprotei</taxon>
        <taxon>Thermoproteales</taxon>
        <taxon>Thermoproteaceae</taxon>
        <taxon>Pyrobaculum</taxon>
    </lineage>
</organism>
<sequence>MIEWLSALRDLLVDNLERSHLPLPVDPGVCKKWREGLSFGGRERVLYTSCMYQMAPLIHKAVELLEKYGAHRGGLRTRVASLGARLLGGILLKPSEEEERRAAAILRSIYSLLKKHGVEFGVLEEEPYSGALLYELGFVDDFAEYAKKVYKRFKEEGVREVITVDPHTQHILEKVYPQFVEGFDISVRSYLDFLDSSKVKVKISGFTIHDSCLYARYLGRYDTVRKLLAAGRPVEDPFITGRETSGCCGGPAESIMPELTRKIAMDRAAKLSKLSRTAVVACPICFVNLSRTGAIEVRDMAEVLE</sequence>
<dbReference type="GO" id="GO:0005886">
    <property type="term" value="C:plasma membrane"/>
    <property type="evidence" value="ECO:0007669"/>
    <property type="project" value="TreeGrafter"/>
</dbReference>
<reference evidence="2" key="1">
    <citation type="submission" date="2007-02" db="EMBL/GenBank/DDBJ databases">
        <title>Complete sequence of Pyrobaculum calidifontis JCM 11548.</title>
        <authorList>
            <consortium name="US DOE Joint Genome Institute"/>
            <person name="Copeland A."/>
            <person name="Lucas S."/>
            <person name="Lapidus A."/>
            <person name="Barry K."/>
            <person name="Glavina del Rio T."/>
            <person name="Dalin E."/>
            <person name="Tice H."/>
            <person name="Pitluck S."/>
            <person name="Chain P."/>
            <person name="Malfatti S."/>
            <person name="Shin M."/>
            <person name="Vergez L."/>
            <person name="Schmutz J."/>
            <person name="Larimer F."/>
            <person name="Land M."/>
            <person name="Hauser L."/>
            <person name="Kyrpides N."/>
            <person name="Mikhailova N."/>
            <person name="Cozen A.E."/>
            <person name="Fitz-Gibbon S.T."/>
            <person name="House C.H."/>
            <person name="Saltikov C."/>
            <person name="Lowe T.M."/>
            <person name="Richardson P."/>
        </authorList>
    </citation>
    <scope>NUCLEOTIDE SEQUENCE [LARGE SCALE GENOMIC DNA]</scope>
    <source>
        <strain evidence="2">JCM 11548</strain>
    </source>
</reference>
<dbReference type="Pfam" id="PF02754">
    <property type="entry name" value="CCG"/>
    <property type="match status" value="1"/>
</dbReference>
<dbReference type="PANTHER" id="PTHR43255:SF2">
    <property type="entry name" value="HETERODISULFIDE REDUCTASE RELATED PROTEIN"/>
    <property type="match status" value="1"/>
</dbReference>
<dbReference type="HOGENOM" id="CLU_023081_2_1_2"/>
<dbReference type="GO" id="GO:0016491">
    <property type="term" value="F:oxidoreductase activity"/>
    <property type="evidence" value="ECO:0007669"/>
    <property type="project" value="UniProtKB-ARBA"/>
</dbReference>
<feature type="domain" description="Cysteine-rich" evidence="1">
    <location>
        <begin position="207"/>
        <end position="289"/>
    </location>
</feature>
<evidence type="ECO:0000313" key="3">
    <source>
        <dbReference type="Proteomes" id="UP000001431"/>
    </source>
</evidence>
<dbReference type="InterPro" id="IPR051460">
    <property type="entry name" value="HdrC_iron-sulfur_subunit"/>
</dbReference>
<dbReference type="Proteomes" id="UP000001431">
    <property type="component" value="Chromosome"/>
</dbReference>
<dbReference type="EMBL" id="CP000561">
    <property type="protein sequence ID" value="ABO08649.1"/>
    <property type="molecule type" value="Genomic_DNA"/>
</dbReference>
<evidence type="ECO:0000259" key="1">
    <source>
        <dbReference type="Pfam" id="PF02754"/>
    </source>
</evidence>
<dbReference type="KEGG" id="pcl:Pcal_1224"/>
<dbReference type="eggNOG" id="arCOG00332">
    <property type="taxonomic scope" value="Archaea"/>
</dbReference>
<dbReference type="AlphaFoldDB" id="A3MVI2"/>
<dbReference type="RefSeq" id="WP_011849907.1">
    <property type="nucleotide sequence ID" value="NC_009073.1"/>
</dbReference>
<accession>A3MVI2</accession>
<dbReference type="GeneID" id="4909618"/>
<protein>
    <recommendedName>
        <fullName evidence="1">Cysteine-rich domain-containing protein</fullName>
    </recommendedName>
</protein>
<gene>
    <name evidence="2" type="ordered locus">Pcal_1224</name>
</gene>
<evidence type="ECO:0000313" key="2">
    <source>
        <dbReference type="EMBL" id="ABO08649.1"/>
    </source>
</evidence>
<dbReference type="STRING" id="410359.Pcal_1224"/>
<dbReference type="PANTHER" id="PTHR43255">
    <property type="entry name" value="IRON-SULFUR-BINDING OXIDOREDUCTASE FADF-RELATED-RELATED"/>
    <property type="match status" value="1"/>
</dbReference>
<dbReference type="InterPro" id="IPR004017">
    <property type="entry name" value="Cys_rich_dom"/>
</dbReference>
<name>A3MVI2_PYRCJ</name>
<proteinExistence type="predicted"/>